<dbReference type="Proteomes" id="UP000054485">
    <property type="component" value="Unassembled WGS sequence"/>
</dbReference>
<organism evidence="1 2">
    <name type="scientific">Suillus luteus UH-Slu-Lm8-n1</name>
    <dbReference type="NCBI Taxonomy" id="930992"/>
    <lineage>
        <taxon>Eukaryota</taxon>
        <taxon>Fungi</taxon>
        <taxon>Dikarya</taxon>
        <taxon>Basidiomycota</taxon>
        <taxon>Agaricomycotina</taxon>
        <taxon>Agaricomycetes</taxon>
        <taxon>Agaricomycetidae</taxon>
        <taxon>Boletales</taxon>
        <taxon>Suillineae</taxon>
        <taxon>Suillaceae</taxon>
        <taxon>Suillus</taxon>
    </lineage>
</organism>
<dbReference type="InParanoid" id="A0A0D0APF4"/>
<proteinExistence type="predicted"/>
<reference evidence="2" key="2">
    <citation type="submission" date="2015-01" db="EMBL/GenBank/DDBJ databases">
        <title>Evolutionary Origins and Diversification of the Mycorrhizal Mutualists.</title>
        <authorList>
            <consortium name="DOE Joint Genome Institute"/>
            <consortium name="Mycorrhizal Genomics Consortium"/>
            <person name="Kohler A."/>
            <person name="Kuo A."/>
            <person name="Nagy L.G."/>
            <person name="Floudas D."/>
            <person name="Copeland A."/>
            <person name="Barry K.W."/>
            <person name="Cichocki N."/>
            <person name="Veneault-Fourrey C."/>
            <person name="LaButti K."/>
            <person name="Lindquist E.A."/>
            <person name="Lipzen A."/>
            <person name="Lundell T."/>
            <person name="Morin E."/>
            <person name="Murat C."/>
            <person name="Riley R."/>
            <person name="Ohm R."/>
            <person name="Sun H."/>
            <person name="Tunlid A."/>
            <person name="Henrissat B."/>
            <person name="Grigoriev I.V."/>
            <person name="Hibbett D.S."/>
            <person name="Martin F."/>
        </authorList>
    </citation>
    <scope>NUCLEOTIDE SEQUENCE [LARGE SCALE GENOMIC DNA]</scope>
    <source>
        <strain evidence="2">UH-Slu-Lm8-n1</strain>
    </source>
</reference>
<accession>A0A0D0APF4</accession>
<dbReference type="EMBL" id="KN835207">
    <property type="protein sequence ID" value="KIK43666.1"/>
    <property type="molecule type" value="Genomic_DNA"/>
</dbReference>
<dbReference type="OrthoDB" id="10325171at2759"/>
<dbReference type="HOGENOM" id="CLU_2656122_0_0_1"/>
<protein>
    <submittedName>
        <fullName evidence="1">Uncharacterized protein</fullName>
    </submittedName>
</protein>
<keyword evidence="2" id="KW-1185">Reference proteome</keyword>
<name>A0A0D0APF4_9AGAM</name>
<evidence type="ECO:0000313" key="2">
    <source>
        <dbReference type="Proteomes" id="UP000054485"/>
    </source>
</evidence>
<gene>
    <name evidence="1" type="ORF">CY34DRAFT_803581</name>
</gene>
<dbReference type="AlphaFoldDB" id="A0A0D0APF4"/>
<sequence>MEYAYLEIARSLINGSRRSSITLMSPGTPVNTANSLTETLPFSGWANLKQTGDALLCADCSAFRGTGGSGWSRARD</sequence>
<reference evidence="1 2" key="1">
    <citation type="submission" date="2014-04" db="EMBL/GenBank/DDBJ databases">
        <authorList>
            <consortium name="DOE Joint Genome Institute"/>
            <person name="Kuo A."/>
            <person name="Ruytinx J."/>
            <person name="Rineau F."/>
            <person name="Colpaert J."/>
            <person name="Kohler A."/>
            <person name="Nagy L.G."/>
            <person name="Floudas D."/>
            <person name="Copeland A."/>
            <person name="Barry K.W."/>
            <person name="Cichocki N."/>
            <person name="Veneault-Fourrey C."/>
            <person name="LaButti K."/>
            <person name="Lindquist E.A."/>
            <person name="Lipzen A."/>
            <person name="Lundell T."/>
            <person name="Morin E."/>
            <person name="Murat C."/>
            <person name="Sun H."/>
            <person name="Tunlid A."/>
            <person name="Henrissat B."/>
            <person name="Grigoriev I.V."/>
            <person name="Hibbett D.S."/>
            <person name="Martin F."/>
            <person name="Nordberg H.P."/>
            <person name="Cantor M.N."/>
            <person name="Hua S.X."/>
        </authorList>
    </citation>
    <scope>NUCLEOTIDE SEQUENCE [LARGE SCALE GENOMIC DNA]</scope>
    <source>
        <strain evidence="1 2">UH-Slu-Lm8-n1</strain>
    </source>
</reference>
<evidence type="ECO:0000313" key="1">
    <source>
        <dbReference type="EMBL" id="KIK43666.1"/>
    </source>
</evidence>